<dbReference type="InterPro" id="IPR016163">
    <property type="entry name" value="Ald_DH_C"/>
</dbReference>
<dbReference type="STRING" id="407821.A0A087URE6"/>
<comment type="function">
    <text evidence="1">Catalyzes one step in the degradation of the inhibitory neurotransmitter gamma-aminobutyric acid (GABA).</text>
</comment>
<keyword evidence="4 6" id="KW-0560">Oxidoreductase</keyword>
<comment type="similarity">
    <text evidence="3 6">Belongs to the aldehyde dehydrogenase family.</text>
</comment>
<keyword evidence="7" id="KW-0496">Mitochondrion</keyword>
<dbReference type="SUPFAM" id="SSF53720">
    <property type="entry name" value="ALDH-like"/>
    <property type="match status" value="1"/>
</dbReference>
<feature type="domain" description="Aldehyde dehydrogenase" evidence="8">
    <location>
        <begin position="42"/>
        <end position="504"/>
    </location>
</feature>
<comment type="subcellular location">
    <subcellularLocation>
        <location evidence="7">Mitochondrion</location>
    </subcellularLocation>
</comment>
<evidence type="ECO:0000256" key="6">
    <source>
        <dbReference type="RuleBase" id="RU003345"/>
    </source>
</evidence>
<protein>
    <recommendedName>
        <fullName evidence="7">Succinate-semialdehyde dehydrogenase</fullName>
        <ecNumber evidence="7">1.2.1.24</ecNumber>
    </recommendedName>
</protein>
<dbReference type="Pfam" id="PF00171">
    <property type="entry name" value="Aldedh"/>
    <property type="match status" value="1"/>
</dbReference>
<dbReference type="EC" id="1.2.1.24" evidence="7"/>
<evidence type="ECO:0000256" key="2">
    <source>
        <dbReference type="ARBA" id="ARBA00005176"/>
    </source>
</evidence>
<dbReference type="InterPro" id="IPR015590">
    <property type="entry name" value="Aldehyde_DH_dom"/>
</dbReference>
<name>A0A087URE6_STEMI</name>
<gene>
    <name evidence="9" type="ORF">X975_06924</name>
</gene>
<dbReference type="InterPro" id="IPR016161">
    <property type="entry name" value="Ald_DH/histidinol_DH"/>
</dbReference>
<feature type="non-terminal residue" evidence="9">
    <location>
        <position position="510"/>
    </location>
</feature>
<dbReference type="EMBL" id="KK121185">
    <property type="protein sequence ID" value="KFM79935.1"/>
    <property type="molecule type" value="Genomic_DNA"/>
</dbReference>
<dbReference type="Proteomes" id="UP000054359">
    <property type="component" value="Unassembled WGS sequence"/>
</dbReference>
<sequence length="510" mass="55457">MWFAFALGYVAKWRPNYTTVGIKRIHNFYGFPKEKTYINGKWVSAKDKNVFSVVNPANGENIATVPDCKVSDLDDAIEGSFDAFKTWSNTTGKERSAVLRRMFDIQLNKKQNLATILTTEAGKNLKESVAEINYGASFLEWFSEEARRIYGDVVPSPYKDKQLIILKQPLGVAGIITPWNFPNAMITRKVAAALAAGCTCVIKPAEDTPLSALAFAQVAEEAQVPPGVINIVTSSKSNTPSLGKRLCESPKISTVSFTGSTTVGKLLLSHSAPTVKRVSLELGGNAPFIVFNSAKIPLAVSGVMASKFRNSGQTCVCTNRILVQDGIHDEFVFELSKAMKQLIVGNGMLPDVNIGPLINEQAVEKVNKHVQDALGKGAKLVLGGKIHSYGKTFYEPTLLTNISRDMLMCKEETFGPVAAVMKFHSEEEAVGIANDTKAGLASYFYSEDFAQIMRVSRCLENGMVGVNEGIISTAEAAFGGIKESGMGREGSRYGIDEYVYMKYICLGGLN</sequence>
<keyword evidence="7" id="KW-0520">NAD</keyword>
<evidence type="ECO:0000256" key="4">
    <source>
        <dbReference type="ARBA" id="ARBA00023002"/>
    </source>
</evidence>
<dbReference type="GO" id="GO:0009450">
    <property type="term" value="P:gamma-aminobutyric acid catabolic process"/>
    <property type="evidence" value="ECO:0007669"/>
    <property type="project" value="UniProtKB-UniRule"/>
</dbReference>
<evidence type="ECO:0000259" key="8">
    <source>
        <dbReference type="Pfam" id="PF00171"/>
    </source>
</evidence>
<evidence type="ECO:0000313" key="10">
    <source>
        <dbReference type="Proteomes" id="UP000054359"/>
    </source>
</evidence>
<evidence type="ECO:0000256" key="7">
    <source>
        <dbReference type="RuleBase" id="RU365091"/>
    </source>
</evidence>
<dbReference type="InterPro" id="IPR016162">
    <property type="entry name" value="Ald_DH_N"/>
</dbReference>
<dbReference type="FunFam" id="3.40.605.10:FF:000005">
    <property type="entry name" value="Succinate-semialdehyde dehydrogenase I"/>
    <property type="match status" value="1"/>
</dbReference>
<dbReference type="GO" id="GO:0005739">
    <property type="term" value="C:mitochondrion"/>
    <property type="evidence" value="ECO:0007669"/>
    <property type="project" value="UniProtKB-SubCell"/>
</dbReference>
<organism evidence="9 10">
    <name type="scientific">Stegodyphus mimosarum</name>
    <name type="common">African social velvet spider</name>
    <dbReference type="NCBI Taxonomy" id="407821"/>
    <lineage>
        <taxon>Eukaryota</taxon>
        <taxon>Metazoa</taxon>
        <taxon>Ecdysozoa</taxon>
        <taxon>Arthropoda</taxon>
        <taxon>Chelicerata</taxon>
        <taxon>Arachnida</taxon>
        <taxon>Araneae</taxon>
        <taxon>Araneomorphae</taxon>
        <taxon>Entelegynae</taxon>
        <taxon>Eresoidea</taxon>
        <taxon>Eresidae</taxon>
        <taxon>Stegodyphus</taxon>
    </lineage>
</organism>
<dbReference type="OrthoDB" id="310895at2759"/>
<dbReference type="AlphaFoldDB" id="A0A087URE6"/>
<dbReference type="PANTHER" id="PTHR43353">
    <property type="entry name" value="SUCCINATE-SEMIALDEHYDE DEHYDROGENASE, MITOCHONDRIAL"/>
    <property type="match status" value="1"/>
</dbReference>
<accession>A0A087URE6</accession>
<evidence type="ECO:0000256" key="1">
    <source>
        <dbReference type="ARBA" id="ARBA00003743"/>
    </source>
</evidence>
<evidence type="ECO:0000256" key="5">
    <source>
        <dbReference type="PROSITE-ProRule" id="PRU10007"/>
    </source>
</evidence>
<dbReference type="PANTHER" id="PTHR43353:SF5">
    <property type="entry name" value="SUCCINATE-SEMIALDEHYDE DEHYDROGENASE, MITOCHONDRIAL"/>
    <property type="match status" value="1"/>
</dbReference>
<comment type="pathway">
    <text evidence="2 7">Amino-acid degradation; 4-aminobutanoate degradation.</text>
</comment>
<dbReference type="Gene3D" id="3.40.309.10">
    <property type="entry name" value="Aldehyde Dehydrogenase, Chain A, domain 2"/>
    <property type="match status" value="1"/>
</dbReference>
<dbReference type="Gene3D" id="3.40.605.10">
    <property type="entry name" value="Aldehyde Dehydrogenase, Chain A, domain 1"/>
    <property type="match status" value="1"/>
</dbReference>
<feature type="active site" evidence="5">
    <location>
        <position position="281"/>
    </location>
</feature>
<dbReference type="PROSITE" id="PS00070">
    <property type="entry name" value="ALDEHYDE_DEHYDR_CYS"/>
    <property type="match status" value="1"/>
</dbReference>
<proteinExistence type="inferred from homology"/>
<comment type="subunit">
    <text evidence="7">Homotetramer.</text>
</comment>
<dbReference type="UniPathway" id="UPA00733"/>
<dbReference type="GO" id="GO:0004777">
    <property type="term" value="F:succinate-semialdehyde dehydrogenase (NAD+) activity"/>
    <property type="evidence" value="ECO:0007669"/>
    <property type="project" value="UniProtKB-UniRule"/>
</dbReference>
<evidence type="ECO:0000313" key="9">
    <source>
        <dbReference type="EMBL" id="KFM79935.1"/>
    </source>
</evidence>
<dbReference type="PROSITE" id="PS00687">
    <property type="entry name" value="ALDEHYDE_DEHYDR_GLU"/>
    <property type="match status" value="1"/>
</dbReference>
<dbReference type="NCBIfam" id="TIGR01780">
    <property type="entry name" value="SSADH"/>
    <property type="match status" value="1"/>
</dbReference>
<dbReference type="InterPro" id="IPR029510">
    <property type="entry name" value="Ald_DH_CS_GLU"/>
</dbReference>
<dbReference type="InterPro" id="IPR016160">
    <property type="entry name" value="Ald_DH_CS_CYS"/>
</dbReference>
<dbReference type="FunFam" id="3.40.309.10:FF:000004">
    <property type="entry name" value="Succinate-semialdehyde dehydrogenase I"/>
    <property type="match status" value="1"/>
</dbReference>
<keyword evidence="10" id="KW-1185">Reference proteome</keyword>
<reference evidence="9 10" key="1">
    <citation type="submission" date="2013-11" db="EMBL/GenBank/DDBJ databases">
        <title>Genome sequencing of Stegodyphus mimosarum.</title>
        <authorList>
            <person name="Bechsgaard J."/>
        </authorList>
    </citation>
    <scope>NUCLEOTIDE SEQUENCE [LARGE SCALE GENOMIC DNA]</scope>
</reference>
<dbReference type="OMA" id="IGELFCK"/>
<dbReference type="InterPro" id="IPR010102">
    <property type="entry name" value="Succ_semiAld_DH"/>
</dbReference>
<dbReference type="CDD" id="cd07103">
    <property type="entry name" value="ALDH_F5_SSADH_GabD"/>
    <property type="match status" value="1"/>
</dbReference>
<comment type="catalytic activity">
    <reaction evidence="7">
        <text>succinate semialdehyde + NAD(+) + H2O = succinate + NADH + 2 H(+)</text>
        <dbReference type="Rhea" id="RHEA:13217"/>
        <dbReference type="ChEBI" id="CHEBI:15377"/>
        <dbReference type="ChEBI" id="CHEBI:15378"/>
        <dbReference type="ChEBI" id="CHEBI:30031"/>
        <dbReference type="ChEBI" id="CHEBI:57540"/>
        <dbReference type="ChEBI" id="CHEBI:57706"/>
        <dbReference type="ChEBI" id="CHEBI:57945"/>
        <dbReference type="EC" id="1.2.1.24"/>
    </reaction>
</comment>
<dbReference type="InterPro" id="IPR050740">
    <property type="entry name" value="Aldehyde_DH_Superfamily"/>
</dbReference>
<evidence type="ECO:0000256" key="3">
    <source>
        <dbReference type="ARBA" id="ARBA00009986"/>
    </source>
</evidence>